<evidence type="ECO:0000256" key="5">
    <source>
        <dbReference type="ARBA" id="ARBA00023163"/>
    </source>
</evidence>
<accession>A0AAW4KX15</accession>
<comment type="caution">
    <text evidence="10">The sequence shown here is derived from an EMBL/GenBank/DDBJ whole genome shotgun (WGS) entry which is preliminary data.</text>
</comment>
<feature type="domain" description="OmpR/PhoB-type" evidence="9">
    <location>
        <begin position="133"/>
        <end position="232"/>
    </location>
</feature>
<dbReference type="InterPro" id="IPR039420">
    <property type="entry name" value="WalR-like"/>
</dbReference>
<dbReference type="InterPro" id="IPR001867">
    <property type="entry name" value="OmpR/PhoB-type_DNA-bd"/>
</dbReference>
<keyword evidence="3" id="KW-0805">Transcription regulation</keyword>
<dbReference type="Pfam" id="PF00486">
    <property type="entry name" value="Trans_reg_C"/>
    <property type="match status" value="1"/>
</dbReference>
<dbReference type="PANTHER" id="PTHR48111">
    <property type="entry name" value="REGULATOR OF RPOS"/>
    <property type="match status" value="1"/>
</dbReference>
<evidence type="ECO:0000256" key="6">
    <source>
        <dbReference type="PROSITE-ProRule" id="PRU00169"/>
    </source>
</evidence>
<dbReference type="Proteomes" id="UP000811899">
    <property type="component" value="Unassembled WGS sequence"/>
</dbReference>
<feature type="modified residue" description="4-aspartylphosphate" evidence="6">
    <location>
        <position position="56"/>
    </location>
</feature>
<proteinExistence type="predicted"/>
<keyword evidence="2" id="KW-0902">Two-component regulatory system</keyword>
<dbReference type="GO" id="GO:0005829">
    <property type="term" value="C:cytosol"/>
    <property type="evidence" value="ECO:0007669"/>
    <property type="project" value="TreeGrafter"/>
</dbReference>
<dbReference type="PROSITE" id="PS51755">
    <property type="entry name" value="OMPR_PHOB"/>
    <property type="match status" value="1"/>
</dbReference>
<reference evidence="10 11" key="1">
    <citation type="submission" date="2021-05" db="EMBL/GenBank/DDBJ databases">
        <title>The draft genome of Geobacter pelophilus DSM 12255.</title>
        <authorList>
            <person name="Xu Z."/>
            <person name="Masuda Y."/>
            <person name="Itoh H."/>
            <person name="Senoo K."/>
        </authorList>
    </citation>
    <scope>NUCLEOTIDE SEQUENCE [LARGE SCALE GENOMIC DNA]</scope>
    <source>
        <strain evidence="10 11">DSM 12255</strain>
    </source>
</reference>
<dbReference type="EMBL" id="JAHCVJ010000001">
    <property type="protein sequence ID" value="MBT0663259.1"/>
    <property type="molecule type" value="Genomic_DNA"/>
</dbReference>
<dbReference type="PANTHER" id="PTHR48111:SF21">
    <property type="entry name" value="DNA-BINDING DUAL MASTER TRANSCRIPTIONAL REGULATOR RPAA"/>
    <property type="match status" value="1"/>
</dbReference>
<evidence type="ECO:0000259" key="9">
    <source>
        <dbReference type="PROSITE" id="PS51755"/>
    </source>
</evidence>
<feature type="domain" description="Response regulatory" evidence="8">
    <location>
        <begin position="7"/>
        <end position="121"/>
    </location>
</feature>
<dbReference type="Gene3D" id="6.10.250.690">
    <property type="match status" value="1"/>
</dbReference>
<keyword evidence="11" id="KW-1185">Reference proteome</keyword>
<evidence type="ECO:0000256" key="4">
    <source>
        <dbReference type="ARBA" id="ARBA00023125"/>
    </source>
</evidence>
<dbReference type="SMART" id="SM00448">
    <property type="entry name" value="REC"/>
    <property type="match status" value="1"/>
</dbReference>
<dbReference type="Pfam" id="PF00072">
    <property type="entry name" value="Response_reg"/>
    <property type="match status" value="1"/>
</dbReference>
<organism evidence="10 11">
    <name type="scientific">Geoanaerobacter pelophilus</name>
    <dbReference type="NCBI Taxonomy" id="60036"/>
    <lineage>
        <taxon>Bacteria</taxon>
        <taxon>Pseudomonadati</taxon>
        <taxon>Thermodesulfobacteriota</taxon>
        <taxon>Desulfuromonadia</taxon>
        <taxon>Geobacterales</taxon>
        <taxon>Geobacteraceae</taxon>
        <taxon>Geoanaerobacter</taxon>
    </lineage>
</organism>
<keyword evidence="1 6" id="KW-0597">Phosphoprotein</keyword>
<dbReference type="RefSeq" id="WP_214170014.1">
    <property type="nucleotide sequence ID" value="NZ_JAHCVJ010000001.1"/>
</dbReference>
<dbReference type="GO" id="GO:0006355">
    <property type="term" value="P:regulation of DNA-templated transcription"/>
    <property type="evidence" value="ECO:0007669"/>
    <property type="project" value="InterPro"/>
</dbReference>
<dbReference type="GO" id="GO:0000976">
    <property type="term" value="F:transcription cis-regulatory region binding"/>
    <property type="evidence" value="ECO:0007669"/>
    <property type="project" value="TreeGrafter"/>
</dbReference>
<evidence type="ECO:0000256" key="7">
    <source>
        <dbReference type="PROSITE-ProRule" id="PRU01091"/>
    </source>
</evidence>
<dbReference type="GO" id="GO:0000156">
    <property type="term" value="F:phosphorelay response regulator activity"/>
    <property type="evidence" value="ECO:0007669"/>
    <property type="project" value="TreeGrafter"/>
</dbReference>
<evidence type="ECO:0000256" key="1">
    <source>
        <dbReference type="ARBA" id="ARBA00022553"/>
    </source>
</evidence>
<dbReference type="SUPFAM" id="SSF52172">
    <property type="entry name" value="CheY-like"/>
    <property type="match status" value="1"/>
</dbReference>
<keyword evidence="5" id="KW-0804">Transcription</keyword>
<sequence length="239" mass="27614">MTDDKPHILLVEDEINLARGICFNLEMEEYRVSHVETGEEALVRLNVDRFSLVILDVMLPGMDGFSVCREIRKSDTKVPILILTARSDEGDRITGLESGADDYLTKPFSLNEFLLRVKGMLKRSAWYRPDPVEEAYRFGDNEVFLLSYHARTAQGEIDLTDLEVRMLSLFFQKEGEAVTRKQLLERVWGYATDAETRTLDNFIVRLRKYFEPDPASPVFFQTVRGVGYRFSRKGTIREL</sequence>
<keyword evidence="4 7" id="KW-0238">DNA-binding</keyword>
<dbReference type="FunFam" id="3.40.50.2300:FF:000001">
    <property type="entry name" value="DNA-binding response regulator PhoB"/>
    <property type="match status" value="1"/>
</dbReference>
<dbReference type="AlphaFoldDB" id="A0AAW4KX15"/>
<dbReference type="GO" id="GO:0032993">
    <property type="term" value="C:protein-DNA complex"/>
    <property type="evidence" value="ECO:0007669"/>
    <property type="project" value="TreeGrafter"/>
</dbReference>
<dbReference type="CDD" id="cd00383">
    <property type="entry name" value="trans_reg_C"/>
    <property type="match status" value="1"/>
</dbReference>
<dbReference type="InterPro" id="IPR011006">
    <property type="entry name" value="CheY-like_superfamily"/>
</dbReference>
<dbReference type="SUPFAM" id="SSF46894">
    <property type="entry name" value="C-terminal effector domain of the bipartite response regulators"/>
    <property type="match status" value="1"/>
</dbReference>
<dbReference type="InterPro" id="IPR001789">
    <property type="entry name" value="Sig_transdc_resp-reg_receiver"/>
</dbReference>
<dbReference type="CDD" id="cd17574">
    <property type="entry name" value="REC_OmpR"/>
    <property type="match status" value="1"/>
</dbReference>
<feature type="DNA-binding region" description="OmpR/PhoB-type" evidence="7">
    <location>
        <begin position="133"/>
        <end position="232"/>
    </location>
</feature>
<protein>
    <submittedName>
        <fullName evidence="10">Response regulator transcription factor</fullName>
    </submittedName>
</protein>
<evidence type="ECO:0000259" key="8">
    <source>
        <dbReference type="PROSITE" id="PS50110"/>
    </source>
</evidence>
<gene>
    <name evidence="10" type="ORF">KI809_03005</name>
</gene>
<dbReference type="Gene3D" id="1.10.10.10">
    <property type="entry name" value="Winged helix-like DNA-binding domain superfamily/Winged helix DNA-binding domain"/>
    <property type="match status" value="1"/>
</dbReference>
<evidence type="ECO:0000313" key="11">
    <source>
        <dbReference type="Proteomes" id="UP000811899"/>
    </source>
</evidence>
<evidence type="ECO:0000256" key="3">
    <source>
        <dbReference type="ARBA" id="ARBA00023015"/>
    </source>
</evidence>
<evidence type="ECO:0000256" key="2">
    <source>
        <dbReference type="ARBA" id="ARBA00023012"/>
    </source>
</evidence>
<name>A0AAW4KX15_9BACT</name>
<dbReference type="InterPro" id="IPR016032">
    <property type="entry name" value="Sig_transdc_resp-reg_C-effctor"/>
</dbReference>
<dbReference type="InterPro" id="IPR036388">
    <property type="entry name" value="WH-like_DNA-bd_sf"/>
</dbReference>
<evidence type="ECO:0000313" key="10">
    <source>
        <dbReference type="EMBL" id="MBT0663259.1"/>
    </source>
</evidence>
<dbReference type="Gene3D" id="3.40.50.2300">
    <property type="match status" value="1"/>
</dbReference>
<dbReference type="PROSITE" id="PS50110">
    <property type="entry name" value="RESPONSE_REGULATORY"/>
    <property type="match status" value="1"/>
</dbReference>
<dbReference type="SMART" id="SM00862">
    <property type="entry name" value="Trans_reg_C"/>
    <property type="match status" value="1"/>
</dbReference>